<protein>
    <recommendedName>
        <fullName evidence="13">Acyl-CoA dehydrogenase</fullName>
    </recommendedName>
</protein>
<evidence type="ECO:0000256" key="6">
    <source>
        <dbReference type="RuleBase" id="RU362125"/>
    </source>
</evidence>
<keyword evidence="5 6" id="KW-0560">Oxidoreductase</keyword>
<dbReference type="PANTHER" id="PTHR42803">
    <property type="entry name" value="ACYL-COA DEHYDROGENASE"/>
    <property type="match status" value="1"/>
</dbReference>
<dbReference type="AlphaFoldDB" id="A0A1H8AQX0"/>
<feature type="domain" description="Acetyl-CoA dehydrogenase-like C-terminal" evidence="10">
    <location>
        <begin position="476"/>
        <end position="600"/>
    </location>
</feature>
<dbReference type="Pfam" id="PF02770">
    <property type="entry name" value="Acyl-CoA_dh_M"/>
    <property type="match status" value="1"/>
</dbReference>
<keyword evidence="3 6" id="KW-0285">Flavoprotein</keyword>
<dbReference type="RefSeq" id="WP_075010043.1">
    <property type="nucleotide sequence ID" value="NZ_FOAP01000022.1"/>
</dbReference>
<evidence type="ECO:0000256" key="3">
    <source>
        <dbReference type="ARBA" id="ARBA00022630"/>
    </source>
</evidence>
<dbReference type="InterPro" id="IPR009075">
    <property type="entry name" value="AcylCo_DH/oxidase_C"/>
</dbReference>
<dbReference type="GO" id="GO:0050660">
    <property type="term" value="F:flavin adenine dinucleotide binding"/>
    <property type="evidence" value="ECO:0007669"/>
    <property type="project" value="InterPro"/>
</dbReference>
<dbReference type="InterPro" id="IPR046373">
    <property type="entry name" value="Acyl-CoA_Oxase/DH_mid-dom_sf"/>
</dbReference>
<accession>A0A1H8AQX0</accession>
<evidence type="ECO:0000313" key="12">
    <source>
        <dbReference type="Proteomes" id="UP000182719"/>
    </source>
</evidence>
<comment type="cofactor">
    <cofactor evidence="1 6">
        <name>FAD</name>
        <dbReference type="ChEBI" id="CHEBI:57692"/>
    </cofactor>
</comment>
<dbReference type="OrthoDB" id="9765339at2"/>
<proteinExistence type="inferred from homology"/>
<evidence type="ECO:0000259" key="9">
    <source>
        <dbReference type="Pfam" id="PF02771"/>
    </source>
</evidence>
<evidence type="ECO:0000259" key="10">
    <source>
        <dbReference type="Pfam" id="PF12806"/>
    </source>
</evidence>
<feature type="domain" description="Acyl-CoA dehydrogenase/oxidase N-terminal" evidence="9">
    <location>
        <begin position="44"/>
        <end position="159"/>
    </location>
</feature>
<feature type="domain" description="Acyl-CoA dehydrogenase/oxidase C-terminal" evidence="7">
    <location>
        <begin position="289"/>
        <end position="458"/>
    </location>
</feature>
<keyword evidence="4 6" id="KW-0274">FAD</keyword>
<dbReference type="Pfam" id="PF02771">
    <property type="entry name" value="Acyl-CoA_dh_N"/>
    <property type="match status" value="1"/>
</dbReference>
<sequence length="605" mass="65854">MSSSTPHYKPNLRDLYFNLFEFLDIGRTSLGKGTFGDLDETAARQTLETFAQVAVNEIAPSFSESDHHPPVLKDGEVTLPPLLKRSITAFYDSGMNLLDLPAHMGGLGAPPSLGWAAFELLAGANPATAFYSLGTLVSRVIDMLGTESQKRRYLPAITERRWIGTMVLTEPDAGSDVGAARTRARHVGGDVWEIEGVKRFITSGEHDASENIINMVLARPEGAGPGTKGLSLFIVPKFWVEEDGRLGERNGVVCTNLEKKMGIKGSVTCEMTFGDGKPARGLLLGEVHEGIRQMFHIIEQARMAVGIKSMATLSTAYLNALAFTRERVQGSDLLAARDKSAPRVAIQRHPDVRRMLMAQKAHAEGMRALVLFTASIQDQVALKGGHRATEAAELDAVNDLLLPLVKGYNSEKAYELLSVSLQCLGGSGYLADYPIEQYIRDQKIDSLYEGTTHIQALDLLLRKVARDGGATLQGLLGRVRETANSEVGGKELETERAALGQALTEVETMLGALMGKLGESLYHVGFQGNRVLMSVAELIIGWLLVQHAAVALERSRVNPGDKAFYVGKLASARWFCREVLPGLGHAARMVERSTLDLMEVPEESF</sequence>
<evidence type="ECO:0000256" key="4">
    <source>
        <dbReference type="ARBA" id="ARBA00022827"/>
    </source>
</evidence>
<evidence type="ECO:0000259" key="8">
    <source>
        <dbReference type="Pfam" id="PF02770"/>
    </source>
</evidence>
<comment type="similarity">
    <text evidence="2 6">Belongs to the acyl-CoA dehydrogenase family.</text>
</comment>
<evidence type="ECO:0000256" key="1">
    <source>
        <dbReference type="ARBA" id="ARBA00001974"/>
    </source>
</evidence>
<dbReference type="Pfam" id="PF00441">
    <property type="entry name" value="Acyl-CoA_dh_1"/>
    <property type="match status" value="1"/>
</dbReference>
<evidence type="ECO:0000313" key="11">
    <source>
        <dbReference type="EMBL" id="SEM72906.1"/>
    </source>
</evidence>
<gene>
    <name evidence="11" type="ORF">SAMN05444354_1228</name>
</gene>
<dbReference type="GO" id="GO:0005886">
    <property type="term" value="C:plasma membrane"/>
    <property type="evidence" value="ECO:0007669"/>
    <property type="project" value="TreeGrafter"/>
</dbReference>
<evidence type="ECO:0008006" key="13">
    <source>
        <dbReference type="Google" id="ProtNLM"/>
    </source>
</evidence>
<dbReference type="Gene3D" id="1.20.140.10">
    <property type="entry name" value="Butyryl-CoA Dehydrogenase, subunit A, domain 3"/>
    <property type="match status" value="1"/>
</dbReference>
<dbReference type="InterPro" id="IPR009100">
    <property type="entry name" value="AcylCoA_DH/oxidase_NM_dom_sf"/>
</dbReference>
<dbReference type="SUPFAM" id="SSF56645">
    <property type="entry name" value="Acyl-CoA dehydrogenase NM domain-like"/>
    <property type="match status" value="1"/>
</dbReference>
<dbReference type="Proteomes" id="UP000182719">
    <property type="component" value="Unassembled WGS sequence"/>
</dbReference>
<evidence type="ECO:0000256" key="2">
    <source>
        <dbReference type="ARBA" id="ARBA00009347"/>
    </source>
</evidence>
<evidence type="ECO:0000259" key="7">
    <source>
        <dbReference type="Pfam" id="PF00441"/>
    </source>
</evidence>
<dbReference type="InterPro" id="IPR036250">
    <property type="entry name" value="AcylCo_DH-like_C"/>
</dbReference>
<evidence type="ECO:0000256" key="5">
    <source>
        <dbReference type="ARBA" id="ARBA00023002"/>
    </source>
</evidence>
<dbReference type="EMBL" id="FOAP01000022">
    <property type="protein sequence ID" value="SEM72906.1"/>
    <property type="molecule type" value="Genomic_DNA"/>
</dbReference>
<name>A0A1H8AQX0_STIAU</name>
<dbReference type="FunFam" id="1.20.140.10:FF:000016">
    <property type="entry name" value="Acyl-CoA dehydrogenase FadE5"/>
    <property type="match status" value="1"/>
</dbReference>
<dbReference type="Pfam" id="PF12806">
    <property type="entry name" value="Acyl-CoA_dh_C"/>
    <property type="match status" value="1"/>
</dbReference>
<dbReference type="Gene3D" id="2.40.110.10">
    <property type="entry name" value="Butyryl-CoA Dehydrogenase, subunit A, domain 2"/>
    <property type="match status" value="1"/>
</dbReference>
<dbReference type="InterPro" id="IPR006091">
    <property type="entry name" value="Acyl-CoA_Oxase/DH_mid-dom"/>
</dbReference>
<feature type="domain" description="Acyl-CoA oxidase/dehydrogenase middle" evidence="8">
    <location>
        <begin position="166"/>
        <end position="274"/>
    </location>
</feature>
<dbReference type="PANTHER" id="PTHR42803:SF1">
    <property type="entry name" value="BROAD-SPECIFICITY LINEAR ACYL-COA DEHYDROGENASE FADE5"/>
    <property type="match status" value="1"/>
</dbReference>
<organism evidence="11 12">
    <name type="scientific">Stigmatella aurantiaca</name>
    <dbReference type="NCBI Taxonomy" id="41"/>
    <lineage>
        <taxon>Bacteria</taxon>
        <taxon>Pseudomonadati</taxon>
        <taxon>Myxococcota</taxon>
        <taxon>Myxococcia</taxon>
        <taxon>Myxococcales</taxon>
        <taxon>Cystobacterineae</taxon>
        <taxon>Archangiaceae</taxon>
        <taxon>Stigmatella</taxon>
    </lineage>
</organism>
<keyword evidence="12" id="KW-1185">Reference proteome</keyword>
<dbReference type="GO" id="GO:0016627">
    <property type="term" value="F:oxidoreductase activity, acting on the CH-CH group of donors"/>
    <property type="evidence" value="ECO:0007669"/>
    <property type="project" value="InterPro"/>
</dbReference>
<dbReference type="InterPro" id="IPR037069">
    <property type="entry name" value="AcylCoA_DH/ox_N_sf"/>
</dbReference>
<dbReference type="Gene3D" id="1.10.540.10">
    <property type="entry name" value="Acyl-CoA dehydrogenase/oxidase, N-terminal domain"/>
    <property type="match status" value="1"/>
</dbReference>
<dbReference type="SUPFAM" id="SSF47203">
    <property type="entry name" value="Acyl-CoA dehydrogenase C-terminal domain-like"/>
    <property type="match status" value="1"/>
</dbReference>
<dbReference type="InterPro" id="IPR025878">
    <property type="entry name" value="Acyl-CoA_dh-like_C_dom"/>
</dbReference>
<dbReference type="InterPro" id="IPR013786">
    <property type="entry name" value="AcylCoA_DH/ox_N"/>
</dbReference>
<reference evidence="12" key="1">
    <citation type="submission" date="2016-10" db="EMBL/GenBank/DDBJ databases">
        <authorList>
            <person name="Varghese N."/>
            <person name="Submissions S."/>
        </authorList>
    </citation>
    <scope>NUCLEOTIDE SEQUENCE [LARGE SCALE GENOMIC DNA]</scope>
    <source>
        <strain evidence="12">DSM 17044</strain>
    </source>
</reference>
<dbReference type="InterPro" id="IPR052166">
    <property type="entry name" value="Diverse_Acyl-CoA_DH"/>
</dbReference>